<dbReference type="Proteomes" id="UP000001396">
    <property type="component" value="Unassembled WGS sequence"/>
</dbReference>
<gene>
    <name evidence="2" type="ORF">PPL_09703</name>
</gene>
<dbReference type="GeneID" id="31365178"/>
<dbReference type="RefSeq" id="XP_020429083.1">
    <property type="nucleotide sequence ID" value="XM_020580496.1"/>
</dbReference>
<comment type="caution">
    <text evidence="2">The sequence shown here is derived from an EMBL/GenBank/DDBJ whole genome shotgun (WGS) entry which is preliminary data.</text>
</comment>
<proteinExistence type="predicted"/>
<organism evidence="2 3">
    <name type="scientific">Heterostelium pallidum (strain ATCC 26659 / Pp 5 / PN500)</name>
    <name type="common">Cellular slime mold</name>
    <name type="synonym">Polysphondylium pallidum</name>
    <dbReference type="NCBI Taxonomy" id="670386"/>
    <lineage>
        <taxon>Eukaryota</taxon>
        <taxon>Amoebozoa</taxon>
        <taxon>Evosea</taxon>
        <taxon>Eumycetozoa</taxon>
        <taxon>Dictyostelia</taxon>
        <taxon>Acytosteliales</taxon>
        <taxon>Acytosteliaceae</taxon>
        <taxon>Heterostelium</taxon>
    </lineage>
</organism>
<keyword evidence="1" id="KW-0732">Signal</keyword>
<dbReference type="EMBL" id="ADBJ01000044">
    <property type="protein sequence ID" value="EFA76951.1"/>
    <property type="molecule type" value="Genomic_DNA"/>
</dbReference>
<evidence type="ECO:0000313" key="3">
    <source>
        <dbReference type="Proteomes" id="UP000001396"/>
    </source>
</evidence>
<dbReference type="InParanoid" id="D3BNK0"/>
<dbReference type="AlphaFoldDB" id="D3BNK0"/>
<protein>
    <submittedName>
        <fullName evidence="2">Uncharacterized protein</fullName>
    </submittedName>
</protein>
<accession>D3BNK0</accession>
<name>D3BNK0_HETP5</name>
<sequence>MKRYHFSIFLFCIVLAFVDGKLVSRECDMACPDEYICSQPLKYLPPKCVPISLNTVTESVVVNGIDMSGNRLGSVPITPPHQFPGSELNQDKYSTTVWTSELPEEWSVSADGNHIQI</sequence>
<evidence type="ECO:0000313" key="2">
    <source>
        <dbReference type="EMBL" id="EFA76951.1"/>
    </source>
</evidence>
<keyword evidence="3" id="KW-1185">Reference proteome</keyword>
<feature type="chain" id="PRO_5003041349" evidence="1">
    <location>
        <begin position="21"/>
        <end position="117"/>
    </location>
</feature>
<reference evidence="2 3" key="1">
    <citation type="journal article" date="2011" name="Genome Res.">
        <title>Phylogeny-wide analysis of social amoeba genomes highlights ancient origins for complex intercellular communication.</title>
        <authorList>
            <person name="Heidel A.J."/>
            <person name="Lawal H.M."/>
            <person name="Felder M."/>
            <person name="Schilde C."/>
            <person name="Helps N.R."/>
            <person name="Tunggal B."/>
            <person name="Rivero F."/>
            <person name="John U."/>
            <person name="Schleicher M."/>
            <person name="Eichinger L."/>
            <person name="Platzer M."/>
            <person name="Noegel A.A."/>
            <person name="Schaap P."/>
            <person name="Gloeckner G."/>
        </authorList>
    </citation>
    <scope>NUCLEOTIDE SEQUENCE [LARGE SCALE GENOMIC DNA]</scope>
    <source>
        <strain evidence="3">ATCC 26659 / Pp 5 / PN500</strain>
    </source>
</reference>
<evidence type="ECO:0000256" key="1">
    <source>
        <dbReference type="SAM" id="SignalP"/>
    </source>
</evidence>
<feature type="signal peptide" evidence="1">
    <location>
        <begin position="1"/>
        <end position="20"/>
    </location>
</feature>